<dbReference type="Proteomes" id="UP000697998">
    <property type="component" value="Unassembled WGS sequence"/>
</dbReference>
<dbReference type="Gene3D" id="3.90.190.10">
    <property type="entry name" value="Protein tyrosine phosphatase superfamily"/>
    <property type="match status" value="1"/>
</dbReference>
<organism evidence="2 3">
    <name type="scientific">Candidatus Accumulibacter proximus</name>
    <dbReference type="NCBI Taxonomy" id="2954385"/>
    <lineage>
        <taxon>Bacteria</taxon>
        <taxon>Pseudomonadati</taxon>
        <taxon>Pseudomonadota</taxon>
        <taxon>Betaproteobacteria</taxon>
        <taxon>Candidatus Accumulibacter</taxon>
    </lineage>
</organism>
<dbReference type="InterPro" id="IPR000387">
    <property type="entry name" value="Tyr_Pase_dom"/>
</dbReference>
<sequence length="170" mass="17927">MNSHPSDLLPLDQEGAGLILTPCPGTRGVQTTTALEQLQAAGADALITLMPAAEMASNAVTDLGQLCAERGVQWFHLPIEDEHAPEADFDAAWQTQRPAVHRLLNAGKKIAIHCKGGSGRTGLMAAQILVERGWPKDDATRVVKALRPNALSLAAHQDYLARLAAPSAGG</sequence>
<reference evidence="2 3" key="1">
    <citation type="submission" date="2020-10" db="EMBL/GenBank/DDBJ databases">
        <title>Connecting structure to function with the recovery of over 1000 high-quality activated sludge metagenome-assembled genomes encoding full-length rRNA genes using long-read sequencing.</title>
        <authorList>
            <person name="Singleton C.M."/>
            <person name="Petriglieri F."/>
            <person name="Kristensen J.M."/>
            <person name="Kirkegaard R.H."/>
            <person name="Michaelsen T.Y."/>
            <person name="Andersen M.H."/>
            <person name="Karst S.M."/>
            <person name="Dueholm M.S."/>
            <person name="Nielsen P.H."/>
            <person name="Albertsen M."/>
        </authorList>
    </citation>
    <scope>NUCLEOTIDE SEQUENCE [LARGE SCALE GENOMIC DNA]</scope>
    <source>
        <strain evidence="2">EsbW_18-Q3-R4-48_BATAC.285</strain>
    </source>
</reference>
<feature type="domain" description="Tyrosine specific protein phosphatases" evidence="1">
    <location>
        <begin position="87"/>
        <end position="158"/>
    </location>
</feature>
<accession>A0A935UHN6</accession>
<evidence type="ECO:0000313" key="3">
    <source>
        <dbReference type="Proteomes" id="UP000697998"/>
    </source>
</evidence>
<evidence type="ECO:0000313" key="2">
    <source>
        <dbReference type="EMBL" id="MBK7675924.1"/>
    </source>
</evidence>
<dbReference type="InterPro" id="IPR016130">
    <property type="entry name" value="Tyr_Pase_AS"/>
</dbReference>
<dbReference type="PROSITE" id="PS00383">
    <property type="entry name" value="TYR_PHOSPHATASE_1"/>
    <property type="match status" value="1"/>
</dbReference>
<dbReference type="AlphaFoldDB" id="A0A935UHN6"/>
<dbReference type="InterPro" id="IPR029021">
    <property type="entry name" value="Prot-tyrosine_phosphatase-like"/>
</dbReference>
<gene>
    <name evidence="2" type="ORF">IPJ27_14875</name>
</gene>
<protein>
    <submittedName>
        <fullName evidence="2">Dual specificity protein phosphatase family protein</fullName>
    </submittedName>
</protein>
<evidence type="ECO:0000259" key="1">
    <source>
        <dbReference type="PROSITE" id="PS50056"/>
    </source>
</evidence>
<dbReference type="PROSITE" id="PS50056">
    <property type="entry name" value="TYR_PHOSPHATASE_2"/>
    <property type="match status" value="1"/>
</dbReference>
<proteinExistence type="predicted"/>
<dbReference type="Pfam" id="PF22785">
    <property type="entry name" value="Tc-R-P"/>
    <property type="match status" value="1"/>
</dbReference>
<name>A0A935UHN6_9PROT</name>
<comment type="caution">
    <text evidence="2">The sequence shown here is derived from an EMBL/GenBank/DDBJ whole genome shotgun (WGS) entry which is preliminary data.</text>
</comment>
<dbReference type="EMBL" id="JADJMH010000014">
    <property type="protein sequence ID" value="MBK7675924.1"/>
    <property type="molecule type" value="Genomic_DNA"/>
</dbReference>
<dbReference type="SUPFAM" id="SSF52799">
    <property type="entry name" value="(Phosphotyrosine protein) phosphatases II"/>
    <property type="match status" value="1"/>
</dbReference>